<protein>
    <submittedName>
        <fullName evidence="1">Uncharacterized protein</fullName>
    </submittedName>
</protein>
<dbReference type="EMBL" id="BMKR01000036">
    <property type="protein sequence ID" value="GGG03629.1"/>
    <property type="molecule type" value="Genomic_DNA"/>
</dbReference>
<evidence type="ECO:0000313" key="1">
    <source>
        <dbReference type="EMBL" id="GGG03629.1"/>
    </source>
</evidence>
<reference evidence="1" key="2">
    <citation type="submission" date="2020-09" db="EMBL/GenBank/DDBJ databases">
        <authorList>
            <person name="Sun Q."/>
            <person name="Zhou Y."/>
        </authorList>
    </citation>
    <scope>NUCLEOTIDE SEQUENCE</scope>
    <source>
        <strain evidence="1">CGMCC 1.16134</strain>
    </source>
</reference>
<organism evidence="1 2">
    <name type="scientific">Paenibacillus albidus</name>
    <dbReference type="NCBI Taxonomy" id="2041023"/>
    <lineage>
        <taxon>Bacteria</taxon>
        <taxon>Bacillati</taxon>
        <taxon>Bacillota</taxon>
        <taxon>Bacilli</taxon>
        <taxon>Bacillales</taxon>
        <taxon>Paenibacillaceae</taxon>
        <taxon>Paenibacillus</taxon>
    </lineage>
</organism>
<sequence>MLGEMLHHIVDVEGLCVIWREEQGSRPVIHGTGKYKNLATADDARWMDRSLLETDFDFEYVAALASPVENGGEGYLCMGPKRNLSMFSAEEKVLIDDICTESVQLLCQAASRTP</sequence>
<name>A0A917FS89_9BACL</name>
<proteinExistence type="predicted"/>
<dbReference type="Proteomes" id="UP000637643">
    <property type="component" value="Unassembled WGS sequence"/>
</dbReference>
<reference evidence="1" key="1">
    <citation type="journal article" date="2014" name="Int. J. Syst. Evol. Microbiol.">
        <title>Complete genome sequence of Corynebacterium casei LMG S-19264T (=DSM 44701T), isolated from a smear-ripened cheese.</title>
        <authorList>
            <consortium name="US DOE Joint Genome Institute (JGI-PGF)"/>
            <person name="Walter F."/>
            <person name="Albersmeier A."/>
            <person name="Kalinowski J."/>
            <person name="Ruckert C."/>
        </authorList>
    </citation>
    <scope>NUCLEOTIDE SEQUENCE</scope>
    <source>
        <strain evidence="1">CGMCC 1.16134</strain>
    </source>
</reference>
<comment type="caution">
    <text evidence="1">The sequence shown here is derived from an EMBL/GenBank/DDBJ whole genome shotgun (WGS) entry which is preliminary data.</text>
</comment>
<accession>A0A917FS89</accession>
<evidence type="ECO:0000313" key="2">
    <source>
        <dbReference type="Proteomes" id="UP000637643"/>
    </source>
</evidence>
<dbReference type="AlphaFoldDB" id="A0A917FS89"/>
<keyword evidence="2" id="KW-1185">Reference proteome</keyword>
<gene>
    <name evidence="1" type="ORF">GCM10010912_55420</name>
</gene>